<feature type="transmembrane region" description="Helical" evidence="19">
    <location>
        <begin position="176"/>
        <end position="199"/>
    </location>
</feature>
<evidence type="ECO:0000256" key="13">
    <source>
        <dbReference type="ARBA" id="ARBA00022989"/>
    </source>
</evidence>
<dbReference type="STRING" id="416591.Tlet_1795"/>
<dbReference type="PROSITE" id="PS01315">
    <property type="entry name" value="CDS"/>
    <property type="match status" value="1"/>
</dbReference>
<keyword evidence="17" id="KW-1208">Phospholipid metabolism</keyword>
<keyword evidence="11 18" id="KW-0812">Transmembrane</keyword>
<protein>
    <recommendedName>
        <fullName evidence="7 18">Phosphatidate cytidylyltransferase</fullName>
        <ecNumber evidence="6 18">2.7.7.41</ecNumber>
    </recommendedName>
</protein>
<keyword evidence="16" id="KW-0594">Phospholipid biosynthesis</keyword>
<dbReference type="PANTHER" id="PTHR46382">
    <property type="entry name" value="PHOSPHATIDATE CYTIDYLYLTRANSFERASE"/>
    <property type="match status" value="1"/>
</dbReference>
<name>A8F865_PSELT</name>
<feature type="transmembrane region" description="Helical" evidence="19">
    <location>
        <begin position="7"/>
        <end position="26"/>
    </location>
</feature>
<reference evidence="20 21" key="2">
    <citation type="journal article" date="2009" name="Proc. Natl. Acad. Sci. U.S.A.">
        <title>On the chimeric nature, thermophilic origin, and phylogenetic placement of the Thermotogales.</title>
        <authorList>
            <person name="Zhaxybayeva O."/>
            <person name="Swithers K.S."/>
            <person name="Lapierre P."/>
            <person name="Fournier G.P."/>
            <person name="Bickhart D.M."/>
            <person name="DeBoy R.T."/>
            <person name="Nelson K.E."/>
            <person name="Nesbo C.L."/>
            <person name="Doolittle W.F."/>
            <person name="Gogarten J.P."/>
            <person name="Noll K.M."/>
        </authorList>
    </citation>
    <scope>NUCLEOTIDE SEQUENCE [LARGE SCALE GENOMIC DNA]</scope>
    <source>
        <strain evidence="21">ATCC BAA-301 / DSM 14385 / NBRC 107922 / TMO</strain>
    </source>
</reference>
<evidence type="ECO:0000256" key="3">
    <source>
        <dbReference type="ARBA" id="ARBA00005119"/>
    </source>
</evidence>
<evidence type="ECO:0000256" key="16">
    <source>
        <dbReference type="ARBA" id="ARBA00023209"/>
    </source>
</evidence>
<organism evidence="20 21">
    <name type="scientific">Pseudothermotoga lettingae (strain ATCC BAA-301 / DSM 14385 / NBRC 107922 / TMO)</name>
    <name type="common">Thermotoga lettingae</name>
    <dbReference type="NCBI Taxonomy" id="416591"/>
    <lineage>
        <taxon>Bacteria</taxon>
        <taxon>Thermotogati</taxon>
        <taxon>Thermotogota</taxon>
        <taxon>Thermotogae</taxon>
        <taxon>Thermotogales</taxon>
        <taxon>Thermotogaceae</taxon>
        <taxon>Pseudothermotoga</taxon>
    </lineage>
</organism>
<keyword evidence="9" id="KW-0444">Lipid biosynthesis</keyword>
<evidence type="ECO:0000256" key="7">
    <source>
        <dbReference type="ARBA" id="ARBA00019373"/>
    </source>
</evidence>
<dbReference type="Proteomes" id="UP000002016">
    <property type="component" value="Chromosome"/>
</dbReference>
<evidence type="ECO:0000256" key="1">
    <source>
        <dbReference type="ARBA" id="ARBA00001698"/>
    </source>
</evidence>
<comment type="pathway">
    <text evidence="3 18">Phospholipid metabolism; CDP-diacylglycerol biosynthesis; CDP-diacylglycerol from sn-glycerol 3-phosphate: step 3/3.</text>
</comment>
<dbReference type="AlphaFoldDB" id="A8F865"/>
<dbReference type="HOGENOM" id="CLU_037294_2_1_0"/>
<dbReference type="UniPathway" id="UPA00557">
    <property type="reaction ID" value="UER00614"/>
</dbReference>
<dbReference type="EMBL" id="CP000812">
    <property type="protein sequence ID" value="ABV34349.1"/>
    <property type="molecule type" value="Genomic_DNA"/>
</dbReference>
<feature type="transmembrane region" description="Helical" evidence="19">
    <location>
        <begin position="56"/>
        <end position="75"/>
    </location>
</feature>
<comment type="subcellular location">
    <subcellularLocation>
        <location evidence="2">Cell membrane</location>
        <topology evidence="2">Multi-pass membrane protein</topology>
    </subcellularLocation>
</comment>
<feature type="transmembrane region" description="Helical" evidence="19">
    <location>
        <begin position="133"/>
        <end position="155"/>
    </location>
</feature>
<comment type="pathway">
    <text evidence="4">Lipid metabolism.</text>
</comment>
<reference evidence="20 21" key="1">
    <citation type="submission" date="2007-08" db="EMBL/GenBank/DDBJ databases">
        <title>Complete sequence of Thermotoga lettingae TMO.</title>
        <authorList>
            <consortium name="US DOE Joint Genome Institute"/>
            <person name="Copeland A."/>
            <person name="Lucas S."/>
            <person name="Lapidus A."/>
            <person name="Barry K."/>
            <person name="Glavina del Rio T."/>
            <person name="Dalin E."/>
            <person name="Tice H."/>
            <person name="Pitluck S."/>
            <person name="Foster B."/>
            <person name="Bruce D."/>
            <person name="Schmutz J."/>
            <person name="Larimer F."/>
            <person name="Land M."/>
            <person name="Hauser L."/>
            <person name="Kyrpides N."/>
            <person name="Mikhailova N."/>
            <person name="Nelson K."/>
            <person name="Gogarten J.P."/>
            <person name="Noll K."/>
            <person name="Richardson P."/>
        </authorList>
    </citation>
    <scope>NUCLEOTIDE SEQUENCE [LARGE SCALE GENOMIC DNA]</scope>
    <source>
        <strain evidence="21">ATCC BAA-301 / DSM 14385 / NBRC 107922 / TMO</strain>
    </source>
</reference>
<evidence type="ECO:0000313" key="20">
    <source>
        <dbReference type="EMBL" id="ABV34349.1"/>
    </source>
</evidence>
<evidence type="ECO:0000256" key="11">
    <source>
        <dbReference type="ARBA" id="ARBA00022692"/>
    </source>
</evidence>
<dbReference type="Pfam" id="PF01148">
    <property type="entry name" value="CTP_transf_1"/>
    <property type="match status" value="1"/>
</dbReference>
<comment type="similarity">
    <text evidence="5 18">Belongs to the CDS family.</text>
</comment>
<feature type="transmembrane region" description="Helical" evidence="19">
    <location>
        <begin position="104"/>
        <end position="127"/>
    </location>
</feature>
<comment type="catalytic activity">
    <reaction evidence="1 18">
        <text>a 1,2-diacyl-sn-glycero-3-phosphate + CTP + H(+) = a CDP-1,2-diacyl-sn-glycerol + diphosphate</text>
        <dbReference type="Rhea" id="RHEA:16229"/>
        <dbReference type="ChEBI" id="CHEBI:15378"/>
        <dbReference type="ChEBI" id="CHEBI:33019"/>
        <dbReference type="ChEBI" id="CHEBI:37563"/>
        <dbReference type="ChEBI" id="CHEBI:58332"/>
        <dbReference type="ChEBI" id="CHEBI:58608"/>
        <dbReference type="EC" id="2.7.7.41"/>
    </reaction>
</comment>
<dbReference type="eggNOG" id="COG0575">
    <property type="taxonomic scope" value="Bacteria"/>
</dbReference>
<evidence type="ECO:0000256" key="19">
    <source>
        <dbReference type="SAM" id="Phobius"/>
    </source>
</evidence>
<feature type="transmembrane region" description="Helical" evidence="19">
    <location>
        <begin position="205"/>
        <end position="226"/>
    </location>
</feature>
<feature type="transmembrane region" description="Helical" evidence="19">
    <location>
        <begin position="81"/>
        <end position="99"/>
    </location>
</feature>
<dbReference type="GO" id="GO:0016024">
    <property type="term" value="P:CDP-diacylglycerol biosynthetic process"/>
    <property type="evidence" value="ECO:0007669"/>
    <property type="project" value="UniProtKB-UniPathway"/>
</dbReference>
<dbReference type="PROSITE" id="PS51257">
    <property type="entry name" value="PROKAR_LIPOPROTEIN"/>
    <property type="match status" value="1"/>
</dbReference>
<keyword evidence="12 18" id="KW-0548">Nucleotidyltransferase</keyword>
<evidence type="ECO:0000256" key="10">
    <source>
        <dbReference type="ARBA" id="ARBA00022679"/>
    </source>
</evidence>
<dbReference type="KEGG" id="tle:Tlet_1795"/>
<evidence type="ECO:0000256" key="18">
    <source>
        <dbReference type="RuleBase" id="RU003938"/>
    </source>
</evidence>
<dbReference type="EC" id="2.7.7.41" evidence="6 18"/>
<keyword evidence="10 18" id="KW-0808">Transferase</keyword>
<evidence type="ECO:0000256" key="6">
    <source>
        <dbReference type="ARBA" id="ARBA00012487"/>
    </source>
</evidence>
<evidence type="ECO:0000256" key="15">
    <source>
        <dbReference type="ARBA" id="ARBA00023136"/>
    </source>
</evidence>
<evidence type="ECO:0000256" key="17">
    <source>
        <dbReference type="ARBA" id="ARBA00023264"/>
    </source>
</evidence>
<evidence type="ECO:0000256" key="2">
    <source>
        <dbReference type="ARBA" id="ARBA00004651"/>
    </source>
</evidence>
<keyword evidence="8" id="KW-1003">Cell membrane</keyword>
<accession>A8F865</accession>
<sequence>MMAETKTRLITALIVAPFVVACFINYNSLIGLVAAVVLLASYELLNMAILDQQHRIFLYFGVSISVGFTIVYGIFQARNGMLLLCLAFILNGALSVLTIKKISIVWNTVLASSLSLLYIAGCLSFFFPLYLKFGAANALLNLTAVWLYDTGAYFAGLRWGKTKIAKHISPSKSLEGIFGGFLTAIAFSVVYKICFELIFHSEVMPFKSLVIFSLTIAIFDTFGDIFESALKRYFNLKDSGNVLPGHGGMLDRIDGLLFVTPVTYFLFTLGIL</sequence>
<keyword evidence="14" id="KW-0443">Lipid metabolism</keyword>
<dbReference type="InterPro" id="IPR000374">
    <property type="entry name" value="PC_trans"/>
</dbReference>
<keyword evidence="15 19" id="KW-0472">Membrane</keyword>
<dbReference type="GO" id="GO:0004605">
    <property type="term" value="F:phosphatidate cytidylyltransferase activity"/>
    <property type="evidence" value="ECO:0007669"/>
    <property type="project" value="UniProtKB-EC"/>
</dbReference>
<dbReference type="GO" id="GO:0005886">
    <property type="term" value="C:plasma membrane"/>
    <property type="evidence" value="ECO:0007669"/>
    <property type="project" value="UniProtKB-SubCell"/>
</dbReference>
<proteinExistence type="inferred from homology"/>
<dbReference type="PANTHER" id="PTHR46382:SF1">
    <property type="entry name" value="PHOSPHATIDATE CYTIDYLYLTRANSFERASE"/>
    <property type="match status" value="1"/>
</dbReference>
<evidence type="ECO:0000313" key="21">
    <source>
        <dbReference type="Proteomes" id="UP000002016"/>
    </source>
</evidence>
<dbReference type="RefSeq" id="WP_012003825.1">
    <property type="nucleotide sequence ID" value="NC_009828.1"/>
</dbReference>
<keyword evidence="13 19" id="KW-1133">Transmembrane helix</keyword>
<evidence type="ECO:0000256" key="5">
    <source>
        <dbReference type="ARBA" id="ARBA00010185"/>
    </source>
</evidence>
<evidence type="ECO:0000256" key="14">
    <source>
        <dbReference type="ARBA" id="ARBA00023098"/>
    </source>
</evidence>
<keyword evidence="21" id="KW-1185">Reference proteome</keyword>
<gene>
    <name evidence="20" type="ordered locus">Tlet_1795</name>
</gene>
<evidence type="ECO:0000256" key="8">
    <source>
        <dbReference type="ARBA" id="ARBA00022475"/>
    </source>
</evidence>
<evidence type="ECO:0000256" key="12">
    <source>
        <dbReference type="ARBA" id="ARBA00022695"/>
    </source>
</evidence>
<evidence type="ECO:0000256" key="9">
    <source>
        <dbReference type="ARBA" id="ARBA00022516"/>
    </source>
</evidence>
<evidence type="ECO:0000256" key="4">
    <source>
        <dbReference type="ARBA" id="ARBA00005189"/>
    </source>
</evidence>